<gene>
    <name evidence="1" type="ORF">GEOBRER4_n1005</name>
</gene>
<proteinExistence type="predicted"/>
<dbReference type="InterPro" id="IPR021352">
    <property type="entry name" value="DUF2971"/>
</dbReference>
<evidence type="ECO:0000313" key="1">
    <source>
        <dbReference type="EMBL" id="BCG46219.1"/>
    </source>
</evidence>
<evidence type="ECO:0008006" key="3">
    <source>
        <dbReference type="Google" id="ProtNLM"/>
    </source>
</evidence>
<protein>
    <recommendedName>
        <fullName evidence="3">DUF2971 domain-containing protein</fullName>
    </recommendedName>
</protein>
<name>A0A6S6LXU9_9BACT</name>
<dbReference type="EMBL" id="AP023213">
    <property type="protein sequence ID" value="BCG46219.1"/>
    <property type="molecule type" value="Genomic_DNA"/>
</dbReference>
<dbReference type="KEGG" id="gbn:GEOBRER4_09690"/>
<dbReference type="RefSeq" id="WP_185244473.1">
    <property type="nucleotide sequence ID" value="NZ_AP023213.1"/>
</dbReference>
<keyword evidence="2" id="KW-1185">Reference proteome</keyword>
<accession>A0A6S6LXU9</accession>
<dbReference type="Proteomes" id="UP000515472">
    <property type="component" value="Chromosome"/>
</dbReference>
<dbReference type="Pfam" id="PF11185">
    <property type="entry name" value="DUF2971"/>
    <property type="match status" value="1"/>
</dbReference>
<dbReference type="AlphaFoldDB" id="A0A6S6LXU9"/>
<organism evidence="1 2">
    <name type="scientific">Citrifermentans bremense</name>
    <dbReference type="NCBI Taxonomy" id="60035"/>
    <lineage>
        <taxon>Bacteria</taxon>
        <taxon>Pseudomonadati</taxon>
        <taxon>Thermodesulfobacteriota</taxon>
        <taxon>Desulfuromonadia</taxon>
        <taxon>Geobacterales</taxon>
        <taxon>Geobacteraceae</taxon>
        <taxon>Citrifermentans</taxon>
    </lineage>
</organism>
<reference evidence="1 2" key="1">
    <citation type="submission" date="2020-06" db="EMBL/GenBank/DDBJ databases">
        <title>Interaction of electrochemicaly active bacteria, Geobacter bremensis R4 on different carbon anode.</title>
        <authorList>
            <person name="Meng L."/>
            <person name="Yoshida N."/>
        </authorList>
    </citation>
    <scope>NUCLEOTIDE SEQUENCE [LARGE SCALE GENOMIC DNA]</scope>
    <source>
        <strain evidence="1 2">R4</strain>
    </source>
</reference>
<evidence type="ECO:0000313" key="2">
    <source>
        <dbReference type="Proteomes" id="UP000515472"/>
    </source>
</evidence>
<sequence length="267" mass="30851">MAIPDYVYKYESVNTYSLKNLKAQAIYMASPLSFNDPFDCALHTVMKEISDGDLERLVSFYVEQEDVPDPVKKQFLSASKDGLKAMLSKASKSAIDHTVQQFLDLRGVSCFSEKKDDLLMWAHYGGCYRGFCLEFRTGFEMFNKLMQVNYSPELPRLDVAACLIEKDFDHMAKLYCTKSINWQYEQEWRLIHQKAGTSYIYPPEALKGIYFGPNIEDEMMEILCLIIQGQNPQVEFWRGHLSKSEFKVEFAKVDYTPHVKAKEMGLV</sequence>